<evidence type="ECO:0000256" key="1">
    <source>
        <dbReference type="ARBA" id="ARBA00023015"/>
    </source>
</evidence>
<organism evidence="6 7">
    <name type="scientific">Mycobacterium shimoidei</name>
    <dbReference type="NCBI Taxonomy" id="29313"/>
    <lineage>
        <taxon>Bacteria</taxon>
        <taxon>Bacillati</taxon>
        <taxon>Actinomycetota</taxon>
        <taxon>Actinomycetes</taxon>
        <taxon>Mycobacteriales</taxon>
        <taxon>Mycobacteriaceae</taxon>
        <taxon>Mycobacterium</taxon>
    </lineage>
</organism>
<dbReference type="Pfam" id="PF16859">
    <property type="entry name" value="TetR_C_11"/>
    <property type="match status" value="1"/>
</dbReference>
<dbReference type="InterPro" id="IPR036271">
    <property type="entry name" value="Tet_transcr_reg_TetR-rel_C_sf"/>
</dbReference>
<reference evidence="6 7" key="1">
    <citation type="submission" date="2018-05" db="EMBL/GenBank/DDBJ databases">
        <authorList>
            <consortium name="IHU Genomes"/>
        </authorList>
    </citation>
    <scope>NUCLEOTIDE SEQUENCE [LARGE SCALE GENOMIC DNA]</scope>
    <source>
        <strain evidence="6 7">P7336</strain>
    </source>
</reference>
<feature type="domain" description="HTH tetR-type" evidence="5">
    <location>
        <begin position="15"/>
        <end position="75"/>
    </location>
</feature>
<dbReference type="PANTHER" id="PTHR30055">
    <property type="entry name" value="HTH-TYPE TRANSCRIPTIONAL REGULATOR RUTR"/>
    <property type="match status" value="1"/>
</dbReference>
<dbReference type="InterPro" id="IPR001647">
    <property type="entry name" value="HTH_TetR"/>
</dbReference>
<evidence type="ECO:0000256" key="3">
    <source>
        <dbReference type="ARBA" id="ARBA00023163"/>
    </source>
</evidence>
<protein>
    <submittedName>
        <fullName evidence="6">Putative transcriptional regulatory protein [Mycobacterium tuberculosis H37Rv]</fullName>
    </submittedName>
</protein>
<dbReference type="InterPro" id="IPR009057">
    <property type="entry name" value="Homeodomain-like_sf"/>
</dbReference>
<dbReference type="STRING" id="29313.BHQ16_18900"/>
<dbReference type="RefSeq" id="WP_113964217.1">
    <property type="nucleotide sequence ID" value="NZ_UEGW01000001.1"/>
</dbReference>
<evidence type="ECO:0000256" key="4">
    <source>
        <dbReference type="PROSITE-ProRule" id="PRU00335"/>
    </source>
</evidence>
<gene>
    <name evidence="6" type="ORF">MSP7336_03497</name>
</gene>
<dbReference type="AlphaFoldDB" id="A0A375Z225"/>
<dbReference type="EMBL" id="UEGW01000001">
    <property type="protein sequence ID" value="SRX95233.1"/>
    <property type="molecule type" value="Genomic_DNA"/>
</dbReference>
<dbReference type="GO" id="GO:0003700">
    <property type="term" value="F:DNA-binding transcription factor activity"/>
    <property type="evidence" value="ECO:0007669"/>
    <property type="project" value="TreeGrafter"/>
</dbReference>
<dbReference type="PROSITE" id="PS50977">
    <property type="entry name" value="HTH_TETR_2"/>
    <property type="match status" value="1"/>
</dbReference>
<dbReference type="Pfam" id="PF00440">
    <property type="entry name" value="TetR_N"/>
    <property type="match status" value="1"/>
</dbReference>
<dbReference type="Gene3D" id="1.10.357.10">
    <property type="entry name" value="Tetracycline Repressor, domain 2"/>
    <property type="match status" value="1"/>
</dbReference>
<evidence type="ECO:0000256" key="2">
    <source>
        <dbReference type="ARBA" id="ARBA00023125"/>
    </source>
</evidence>
<name>A0A375Z225_MYCSH</name>
<feature type="DNA-binding region" description="H-T-H motif" evidence="4">
    <location>
        <begin position="38"/>
        <end position="57"/>
    </location>
</feature>
<evidence type="ECO:0000313" key="6">
    <source>
        <dbReference type="EMBL" id="SRX95233.1"/>
    </source>
</evidence>
<accession>A0A375Z225</accession>
<dbReference type="InterPro" id="IPR011075">
    <property type="entry name" value="TetR_C"/>
</dbReference>
<proteinExistence type="predicted"/>
<sequence>MAQQTKAIRSRRRGDEFEDALYHAILAELTAVGYARLTMKGVAARARTGKAALYRRWPSKHDLVRAALRYASPPLPELRADKSARENLLTVLTSHRDLLAGKTAFPSLAIVGELFHEPELRAIWADAVLTPRLQLIETILRTAVGNGEIDPETLTPFTCRVGPALINQYMQLTGAPPTGRHLAVIVDTVIPPLTR</sequence>
<dbReference type="Gene3D" id="1.10.10.60">
    <property type="entry name" value="Homeodomain-like"/>
    <property type="match status" value="1"/>
</dbReference>
<dbReference type="SUPFAM" id="SSF48498">
    <property type="entry name" value="Tetracyclin repressor-like, C-terminal domain"/>
    <property type="match status" value="1"/>
</dbReference>
<keyword evidence="2 4" id="KW-0238">DNA-binding</keyword>
<evidence type="ECO:0000259" key="5">
    <source>
        <dbReference type="PROSITE" id="PS50977"/>
    </source>
</evidence>
<evidence type="ECO:0000313" key="7">
    <source>
        <dbReference type="Proteomes" id="UP000252015"/>
    </source>
</evidence>
<dbReference type="InterPro" id="IPR050109">
    <property type="entry name" value="HTH-type_TetR-like_transc_reg"/>
</dbReference>
<keyword evidence="7" id="KW-1185">Reference proteome</keyword>
<dbReference type="PANTHER" id="PTHR30055:SF225">
    <property type="entry name" value="TRANSCRIPTIONAL REGULATORY PROTEIN-RELATED"/>
    <property type="match status" value="1"/>
</dbReference>
<dbReference type="GO" id="GO:0000976">
    <property type="term" value="F:transcription cis-regulatory region binding"/>
    <property type="evidence" value="ECO:0007669"/>
    <property type="project" value="TreeGrafter"/>
</dbReference>
<keyword evidence="3" id="KW-0804">Transcription</keyword>
<dbReference type="SUPFAM" id="SSF46689">
    <property type="entry name" value="Homeodomain-like"/>
    <property type="match status" value="1"/>
</dbReference>
<keyword evidence="1" id="KW-0805">Transcription regulation</keyword>
<dbReference type="Proteomes" id="UP000252015">
    <property type="component" value="Unassembled WGS sequence"/>
</dbReference>